<sequence length="309" mass="34362">MTDNLSQDLSWIRSLLNTPDLTIPPLDRHGDTPKLPLATDQYSPKTPIPTSSHLKSTASHAPQLNSCNCFQQLTEQLSNFKALSHSLGQLRSDFILTLARDALARWQTHLSCPSCQHNEDKDILILSVMALRALLNLVKEVGQHELQSPHHATGDEDIGVSSELFDADHSCLGTYRLACEERRIVVDLLLHRTLRSLNQTTEHLRQKSLRMAGSYARRNTTSNLSSRSESSVSLPAMSSSVSCILPDDLSIDGGAHDVGLKRDKVSLDEHDNYLQESLQGSTATIEFLLVKLQSHDMNQRTDNSEIFGF</sequence>
<dbReference type="AlphaFoldDB" id="A0A9X0BB43"/>
<dbReference type="RefSeq" id="XP_056490424.1">
    <property type="nucleotide sequence ID" value="XM_056627690.1"/>
</dbReference>
<proteinExistence type="predicted"/>
<gene>
    <name evidence="2" type="ORF">N7509_003053</name>
</gene>
<evidence type="ECO:0000313" key="2">
    <source>
        <dbReference type="EMBL" id="KAJ5403182.1"/>
    </source>
</evidence>
<accession>A0A9X0BB43</accession>
<feature type="compositionally biased region" description="Polar residues" evidence="1">
    <location>
        <begin position="40"/>
        <end position="57"/>
    </location>
</feature>
<organism evidence="2 3">
    <name type="scientific">Penicillium cosmopolitanum</name>
    <dbReference type="NCBI Taxonomy" id="1131564"/>
    <lineage>
        <taxon>Eukaryota</taxon>
        <taxon>Fungi</taxon>
        <taxon>Dikarya</taxon>
        <taxon>Ascomycota</taxon>
        <taxon>Pezizomycotina</taxon>
        <taxon>Eurotiomycetes</taxon>
        <taxon>Eurotiomycetidae</taxon>
        <taxon>Eurotiales</taxon>
        <taxon>Aspergillaceae</taxon>
        <taxon>Penicillium</taxon>
    </lineage>
</organism>
<feature type="region of interest" description="Disordered" evidence="1">
    <location>
        <begin position="23"/>
        <end position="57"/>
    </location>
</feature>
<evidence type="ECO:0008006" key="4">
    <source>
        <dbReference type="Google" id="ProtNLM"/>
    </source>
</evidence>
<name>A0A9X0BB43_9EURO</name>
<reference evidence="2" key="2">
    <citation type="journal article" date="2023" name="IMA Fungus">
        <title>Comparative genomic study of the Penicillium genus elucidates a diverse pangenome and 15 lateral gene transfer events.</title>
        <authorList>
            <person name="Petersen C."/>
            <person name="Sorensen T."/>
            <person name="Nielsen M.R."/>
            <person name="Sondergaard T.E."/>
            <person name="Sorensen J.L."/>
            <person name="Fitzpatrick D.A."/>
            <person name="Frisvad J.C."/>
            <person name="Nielsen K.L."/>
        </authorList>
    </citation>
    <scope>NUCLEOTIDE SEQUENCE</scope>
    <source>
        <strain evidence="2">IBT 29677</strain>
    </source>
</reference>
<evidence type="ECO:0000256" key="1">
    <source>
        <dbReference type="SAM" id="MobiDB-lite"/>
    </source>
</evidence>
<comment type="caution">
    <text evidence="2">The sequence shown here is derived from an EMBL/GenBank/DDBJ whole genome shotgun (WGS) entry which is preliminary data.</text>
</comment>
<evidence type="ECO:0000313" key="3">
    <source>
        <dbReference type="Proteomes" id="UP001147747"/>
    </source>
</evidence>
<dbReference type="EMBL" id="JAPZBU010000005">
    <property type="protein sequence ID" value="KAJ5403182.1"/>
    <property type="molecule type" value="Genomic_DNA"/>
</dbReference>
<dbReference type="OrthoDB" id="4359209at2759"/>
<dbReference type="Proteomes" id="UP001147747">
    <property type="component" value="Unassembled WGS sequence"/>
</dbReference>
<reference evidence="2" key="1">
    <citation type="submission" date="2022-12" db="EMBL/GenBank/DDBJ databases">
        <authorList>
            <person name="Petersen C."/>
        </authorList>
    </citation>
    <scope>NUCLEOTIDE SEQUENCE</scope>
    <source>
        <strain evidence="2">IBT 29677</strain>
    </source>
</reference>
<dbReference type="GeneID" id="81366670"/>
<protein>
    <recommendedName>
        <fullName evidence="4">Aflatoxin regulatory protein domain-containing protein</fullName>
    </recommendedName>
</protein>
<keyword evidence="3" id="KW-1185">Reference proteome</keyword>